<keyword evidence="3 5" id="KW-0418">Kinase</keyword>
<dbReference type="PROSITE" id="PS00112">
    <property type="entry name" value="PHOSPHAGEN_KINASE"/>
    <property type="match status" value="1"/>
</dbReference>
<comment type="function">
    <text evidence="5">Catalyzes the specific phosphorylation of arginine residues in proteins.</text>
</comment>
<reference evidence="9 10" key="1">
    <citation type="submission" date="2015-03" db="EMBL/GenBank/DDBJ databases">
        <authorList>
            <person name="Murphy D."/>
        </authorList>
    </citation>
    <scope>NUCLEOTIDE SEQUENCE [LARGE SCALE GENOMIC DNA]</scope>
    <source>
        <strain evidence="9 10">OL-4</strain>
    </source>
</reference>
<sequence length="355" mass="39955">MNVKDVIYNNFVTWMDGDAENGDIVISSRIRLARNLREIPFPHLLDQAKGEDCLKIIKGAWQESPAYQQGQMELETFDHLSSLDRQMLVEKHLISPGHAETNSSFRGVVLNQDGSLSTMINEEDHLRIQCLLPGLQLDECYTLAQGLDDELESQLEYAFDERRGYLTACPTNVGTGLRASVMLHLPAMQMTGQTNQILQNIGQLGMTVRGLYGEGTEVAGNFFQMSNQITMGQTEEEICTHLRAITVQLVEQERLLRERLQVDLKYQLEDKIGRAYGILSHARIINSNEALSLLSDVRLGIDMGILQGIKPNDLNELVVAIRPAHLQKRAEEEMDATGRDIKRAQVIQEKLQGIQ</sequence>
<accession>A0A0E4GA72</accession>
<dbReference type="NCBIfam" id="NF002194">
    <property type="entry name" value="PRK01059.1-4"/>
    <property type="match status" value="1"/>
</dbReference>
<keyword evidence="10" id="KW-1185">Reference proteome</keyword>
<keyword evidence="4 5" id="KW-0067">ATP-binding</keyword>
<evidence type="ECO:0000256" key="2">
    <source>
        <dbReference type="ARBA" id="ARBA00022741"/>
    </source>
</evidence>
<feature type="binding site" evidence="5 6">
    <location>
        <begin position="209"/>
        <end position="214"/>
    </location>
    <ligand>
        <name>ATP</name>
        <dbReference type="ChEBI" id="CHEBI:30616"/>
    </ligand>
</feature>
<dbReference type="InterPro" id="IPR000749">
    <property type="entry name" value="ATP-guanido_PTrfase"/>
</dbReference>
<comment type="activity regulation">
    <text evidence="5">Appears to be allosterically activated by the binding of pArg-containing polypeptides to the pArg-binding pocket localized in the C-terminal domain of McsB.</text>
</comment>
<dbReference type="PANTHER" id="PTHR11547:SF38">
    <property type="entry name" value="ARGININE KINASE 1-RELATED"/>
    <property type="match status" value="1"/>
</dbReference>
<evidence type="ECO:0000256" key="6">
    <source>
        <dbReference type="PROSITE-ProRule" id="PRU00843"/>
    </source>
</evidence>
<evidence type="ECO:0000256" key="4">
    <source>
        <dbReference type="ARBA" id="ARBA00022840"/>
    </source>
</evidence>
<evidence type="ECO:0000256" key="5">
    <source>
        <dbReference type="HAMAP-Rule" id="MF_00602"/>
    </source>
</evidence>
<dbReference type="InterPro" id="IPR022414">
    <property type="entry name" value="ATP-guanido_PTrfase_cat"/>
</dbReference>
<dbReference type="PANTHER" id="PTHR11547">
    <property type="entry name" value="ARGININE OR CREATINE KINASE"/>
    <property type="match status" value="1"/>
</dbReference>
<feature type="domain" description="Phosphagen kinase C-terminal" evidence="8">
    <location>
        <begin position="24"/>
        <end position="256"/>
    </location>
</feature>
<dbReference type="RefSeq" id="WP_046494944.1">
    <property type="nucleotide sequence ID" value="NZ_CGIH01000004.1"/>
</dbReference>
<comment type="similarity">
    <text evidence="5 6 7">Belongs to the ATP:guanido phosphotransferase family.</text>
</comment>
<dbReference type="InterPro" id="IPR022415">
    <property type="entry name" value="ATP-guanido_PTrfase_AS"/>
</dbReference>
<dbReference type="Gene3D" id="3.30.590.10">
    <property type="entry name" value="Glutamine synthetase/guanido kinase, catalytic domain"/>
    <property type="match status" value="1"/>
</dbReference>
<dbReference type="Proteomes" id="UP000045545">
    <property type="component" value="Unassembled WGS sequence"/>
</dbReference>
<keyword evidence="5" id="KW-0021">Allosteric enzyme</keyword>
<dbReference type="EMBL" id="CGIH01000004">
    <property type="protein sequence ID" value="CFX03508.1"/>
    <property type="molecule type" value="Genomic_DNA"/>
</dbReference>
<dbReference type="GO" id="GO:1990424">
    <property type="term" value="F:protein arginine kinase activity"/>
    <property type="evidence" value="ECO:0007669"/>
    <property type="project" value="UniProtKB-EC"/>
</dbReference>
<feature type="binding site" evidence="5 6">
    <location>
        <begin position="27"/>
        <end position="31"/>
    </location>
    <ligand>
        <name>ATP</name>
        <dbReference type="ChEBI" id="CHEBI:30616"/>
    </ligand>
</feature>
<evidence type="ECO:0000259" key="8">
    <source>
        <dbReference type="PROSITE" id="PS51510"/>
    </source>
</evidence>
<gene>
    <name evidence="5" type="primary">mcsB</name>
    <name evidence="9" type="ORF">277</name>
</gene>
<evidence type="ECO:0000256" key="3">
    <source>
        <dbReference type="ARBA" id="ARBA00022777"/>
    </source>
</evidence>
<dbReference type="CDD" id="cd07930">
    <property type="entry name" value="bacterial_phosphagen_kinase"/>
    <property type="match status" value="1"/>
</dbReference>
<dbReference type="GO" id="GO:0004111">
    <property type="term" value="F:creatine kinase activity"/>
    <property type="evidence" value="ECO:0007669"/>
    <property type="project" value="InterPro"/>
</dbReference>
<dbReference type="GO" id="GO:0005615">
    <property type="term" value="C:extracellular space"/>
    <property type="evidence" value="ECO:0007669"/>
    <property type="project" value="TreeGrafter"/>
</dbReference>
<dbReference type="AlphaFoldDB" id="A0A0E4GA72"/>
<evidence type="ECO:0000256" key="1">
    <source>
        <dbReference type="ARBA" id="ARBA00022679"/>
    </source>
</evidence>
<keyword evidence="1 5" id="KW-0808">Transferase</keyword>
<dbReference type="STRING" id="690567.277"/>
<dbReference type="GO" id="GO:0005524">
    <property type="term" value="F:ATP binding"/>
    <property type="evidence" value="ECO:0007669"/>
    <property type="project" value="UniProtKB-UniRule"/>
</dbReference>
<dbReference type="HAMAP" id="MF_00602">
    <property type="entry name" value="Prot_Arg_kinase"/>
    <property type="match status" value="1"/>
</dbReference>
<dbReference type="OrthoDB" id="9791353at2"/>
<organism evidence="9 10">
    <name type="scientific">Syntrophomonas zehnderi OL-4</name>
    <dbReference type="NCBI Taxonomy" id="690567"/>
    <lineage>
        <taxon>Bacteria</taxon>
        <taxon>Bacillati</taxon>
        <taxon>Bacillota</taxon>
        <taxon>Clostridia</taxon>
        <taxon>Eubacteriales</taxon>
        <taxon>Syntrophomonadaceae</taxon>
        <taxon>Syntrophomonas</taxon>
    </lineage>
</organism>
<dbReference type="Pfam" id="PF00217">
    <property type="entry name" value="ATP-gua_Ptrans"/>
    <property type="match status" value="1"/>
</dbReference>
<dbReference type="PROSITE" id="PS51510">
    <property type="entry name" value="PHOSPHAGEN_KINASE_C"/>
    <property type="match status" value="1"/>
</dbReference>
<evidence type="ECO:0000313" key="9">
    <source>
        <dbReference type="EMBL" id="CFX03508.1"/>
    </source>
</evidence>
<protein>
    <recommendedName>
        <fullName evidence="5">Protein-arginine kinase</fullName>
        <ecNumber evidence="5">2.7.14.1</ecNumber>
    </recommendedName>
</protein>
<dbReference type="InterPro" id="IPR023660">
    <property type="entry name" value="Arg_Kinase"/>
</dbReference>
<evidence type="ECO:0000313" key="10">
    <source>
        <dbReference type="Proteomes" id="UP000045545"/>
    </source>
</evidence>
<feature type="binding site" evidence="5 6">
    <location>
        <position position="127"/>
    </location>
    <ligand>
        <name>ATP</name>
        <dbReference type="ChEBI" id="CHEBI:30616"/>
    </ligand>
</feature>
<name>A0A0E4GA72_9FIRM</name>
<comment type="catalytic activity">
    <reaction evidence="5">
        <text>L-arginyl-[protein] + ATP = N(omega)-phospho-L-arginyl-[protein] + ADP + H(+)</text>
        <dbReference type="Rhea" id="RHEA:43384"/>
        <dbReference type="Rhea" id="RHEA-COMP:10532"/>
        <dbReference type="Rhea" id="RHEA-COMP:10533"/>
        <dbReference type="ChEBI" id="CHEBI:15378"/>
        <dbReference type="ChEBI" id="CHEBI:29965"/>
        <dbReference type="ChEBI" id="CHEBI:30616"/>
        <dbReference type="ChEBI" id="CHEBI:83226"/>
        <dbReference type="ChEBI" id="CHEBI:456216"/>
        <dbReference type="EC" id="2.7.14.1"/>
    </reaction>
</comment>
<dbReference type="GO" id="GO:0046314">
    <property type="term" value="P:phosphocreatine biosynthetic process"/>
    <property type="evidence" value="ECO:0007669"/>
    <property type="project" value="InterPro"/>
</dbReference>
<keyword evidence="2 5" id="KW-0547">Nucleotide-binding</keyword>
<feature type="binding site" evidence="5 6">
    <location>
        <begin position="178"/>
        <end position="182"/>
    </location>
    <ligand>
        <name>ATP</name>
        <dbReference type="ChEBI" id="CHEBI:30616"/>
    </ligand>
</feature>
<feature type="binding site" evidence="5 6">
    <location>
        <position position="92"/>
    </location>
    <ligand>
        <name>ATP</name>
        <dbReference type="ChEBI" id="CHEBI:30616"/>
    </ligand>
</feature>
<feature type="short sequence motif" description="RDXXRA motif of the pArg binding pocket involved in allosteric regulation" evidence="5">
    <location>
        <begin position="339"/>
        <end position="344"/>
    </location>
</feature>
<dbReference type="InterPro" id="IPR014746">
    <property type="entry name" value="Gln_synth/guanido_kin_cat_dom"/>
</dbReference>
<dbReference type="SUPFAM" id="SSF55931">
    <property type="entry name" value="Glutamine synthetase/guanido kinase"/>
    <property type="match status" value="1"/>
</dbReference>
<proteinExistence type="inferred from homology"/>
<dbReference type="EC" id="2.7.14.1" evidence="5"/>
<evidence type="ECO:0000256" key="7">
    <source>
        <dbReference type="RuleBase" id="RU000505"/>
    </source>
</evidence>